<organism evidence="1 2">
    <name type="scientific">Pseudomonas syringae pv. antirrhini</name>
    <dbReference type="NCBI Taxonomy" id="251702"/>
    <lineage>
        <taxon>Bacteria</taxon>
        <taxon>Pseudomonadati</taxon>
        <taxon>Pseudomonadota</taxon>
        <taxon>Gammaproteobacteria</taxon>
        <taxon>Pseudomonadales</taxon>
        <taxon>Pseudomonadaceae</taxon>
        <taxon>Pseudomonas</taxon>
    </lineage>
</organism>
<evidence type="ECO:0000313" key="1">
    <source>
        <dbReference type="EMBL" id="KPW52713.1"/>
    </source>
</evidence>
<accession>A0A0P9M595</accession>
<comment type="caution">
    <text evidence="1">The sequence shown here is derived from an EMBL/GenBank/DDBJ whole genome shotgun (WGS) entry which is preliminary data.</text>
</comment>
<name>A0A0P9M595_9PSED</name>
<dbReference type="Proteomes" id="UP000050425">
    <property type="component" value="Unassembled WGS sequence"/>
</dbReference>
<dbReference type="PATRIC" id="fig|251702.3.peg.71"/>
<dbReference type="Gene3D" id="3.30.450.20">
    <property type="entry name" value="PAS domain"/>
    <property type="match status" value="1"/>
</dbReference>
<gene>
    <name evidence="1" type="ORF">ALO88_00039</name>
</gene>
<reference evidence="1 2" key="1">
    <citation type="submission" date="2015-09" db="EMBL/GenBank/DDBJ databases">
        <title>Genome announcement of multiple Pseudomonas syringae strains.</title>
        <authorList>
            <person name="Thakur S."/>
            <person name="Wang P.W."/>
            <person name="Gong Y."/>
            <person name="Weir B.S."/>
            <person name="Guttman D.S."/>
        </authorList>
    </citation>
    <scope>NUCLEOTIDE SEQUENCE [LARGE SCALE GENOMIC DNA]</scope>
    <source>
        <strain evidence="1 2">ICMP4303</strain>
    </source>
</reference>
<protein>
    <submittedName>
        <fullName evidence="1">Sensor y box sensor histidine kinase/response regulator</fullName>
    </submittedName>
</protein>
<dbReference type="AlphaFoldDB" id="A0A0P9M595"/>
<dbReference type="GO" id="GO:0016301">
    <property type="term" value="F:kinase activity"/>
    <property type="evidence" value="ECO:0007669"/>
    <property type="project" value="UniProtKB-KW"/>
</dbReference>
<keyword evidence="1" id="KW-0418">Kinase</keyword>
<evidence type="ECO:0000313" key="2">
    <source>
        <dbReference type="Proteomes" id="UP000050425"/>
    </source>
</evidence>
<proteinExistence type="predicted"/>
<dbReference type="EMBL" id="LJPT01000009">
    <property type="protein sequence ID" value="KPW52713.1"/>
    <property type="molecule type" value="Genomic_DNA"/>
</dbReference>
<sequence>MHTRQPDRMAITKYDIPRVVGEDAGFEVRYWSSLNTPVLNDRGGVIYIIHQTEDVTEQVVGRQRSNPGVQITDERMRSALLASEAGIFD</sequence>
<keyword evidence="1" id="KW-0808">Transferase</keyword>